<protein>
    <submittedName>
        <fullName evidence="1">Uncharacterized protein</fullName>
    </submittedName>
</protein>
<comment type="caution">
    <text evidence="1">The sequence shown here is derived from an EMBL/GenBank/DDBJ whole genome shotgun (WGS) entry which is preliminary data.</text>
</comment>
<organism evidence="1 2">
    <name type="scientific">Nonomuraea mangrovi</name>
    <dbReference type="NCBI Taxonomy" id="2316207"/>
    <lineage>
        <taxon>Bacteria</taxon>
        <taxon>Bacillati</taxon>
        <taxon>Actinomycetota</taxon>
        <taxon>Actinomycetes</taxon>
        <taxon>Streptosporangiales</taxon>
        <taxon>Streptosporangiaceae</taxon>
        <taxon>Nonomuraea</taxon>
    </lineage>
</organism>
<gene>
    <name evidence="1" type="ORF">ACFSKW_39155</name>
</gene>
<sequence length="72" mass="7772">MYLPDRVALERLADALMETLHEQLSGRGEVVIFAAGTVARIGEVFGVRVCDIDAPDGDLDRPCPPVPKPQSP</sequence>
<dbReference type="Proteomes" id="UP001597368">
    <property type="component" value="Unassembled WGS sequence"/>
</dbReference>
<name>A0ABW4T8I2_9ACTN</name>
<keyword evidence="2" id="KW-1185">Reference proteome</keyword>
<reference evidence="2" key="1">
    <citation type="journal article" date="2019" name="Int. J. Syst. Evol. Microbiol.">
        <title>The Global Catalogue of Microorganisms (GCM) 10K type strain sequencing project: providing services to taxonomists for standard genome sequencing and annotation.</title>
        <authorList>
            <consortium name="The Broad Institute Genomics Platform"/>
            <consortium name="The Broad Institute Genome Sequencing Center for Infectious Disease"/>
            <person name="Wu L."/>
            <person name="Ma J."/>
        </authorList>
    </citation>
    <scope>NUCLEOTIDE SEQUENCE [LARGE SCALE GENOMIC DNA]</scope>
    <source>
        <strain evidence="2">ICMP 6774ER</strain>
    </source>
</reference>
<proteinExistence type="predicted"/>
<dbReference type="RefSeq" id="WP_379578748.1">
    <property type="nucleotide sequence ID" value="NZ_JBHUFV010000061.1"/>
</dbReference>
<evidence type="ECO:0000313" key="2">
    <source>
        <dbReference type="Proteomes" id="UP001597368"/>
    </source>
</evidence>
<accession>A0ABW4T8I2</accession>
<dbReference type="EMBL" id="JBHUFV010000061">
    <property type="protein sequence ID" value="MFD1937504.1"/>
    <property type="molecule type" value="Genomic_DNA"/>
</dbReference>
<evidence type="ECO:0000313" key="1">
    <source>
        <dbReference type="EMBL" id="MFD1937504.1"/>
    </source>
</evidence>